<evidence type="ECO:0000313" key="6">
    <source>
        <dbReference type="Proteomes" id="UP000234275"/>
    </source>
</evidence>
<evidence type="ECO:0000256" key="1">
    <source>
        <dbReference type="ARBA" id="ARBA00022723"/>
    </source>
</evidence>
<dbReference type="GO" id="GO:0046872">
    <property type="term" value="F:metal ion binding"/>
    <property type="evidence" value="ECO:0007669"/>
    <property type="project" value="UniProtKB-KW"/>
</dbReference>
<dbReference type="RefSeq" id="XP_024699926.1">
    <property type="nucleotide sequence ID" value="XM_024844845.1"/>
</dbReference>
<feature type="domain" description="Amidohydrolase-related" evidence="4">
    <location>
        <begin position="55"/>
        <end position="408"/>
    </location>
</feature>
<name>A0A2I2FVI0_9EURO</name>
<dbReference type="EMBL" id="MSFO01000009">
    <property type="protein sequence ID" value="PLB44624.1"/>
    <property type="molecule type" value="Genomic_DNA"/>
</dbReference>
<dbReference type="GO" id="GO:0016814">
    <property type="term" value="F:hydrolase activity, acting on carbon-nitrogen (but not peptide) bonds, in cyclic amidines"/>
    <property type="evidence" value="ECO:0007669"/>
    <property type="project" value="UniProtKB-ARBA"/>
</dbReference>
<dbReference type="Pfam" id="PF01979">
    <property type="entry name" value="Amidohydro_1"/>
    <property type="match status" value="1"/>
</dbReference>
<dbReference type="GO" id="GO:0019239">
    <property type="term" value="F:deaminase activity"/>
    <property type="evidence" value="ECO:0007669"/>
    <property type="project" value="UniProtKB-ARBA"/>
</dbReference>
<comment type="caution">
    <text evidence="5">The sequence shown here is derived from an EMBL/GenBank/DDBJ whole genome shotgun (WGS) entry which is preliminary data.</text>
</comment>
<dbReference type="SUPFAM" id="SSF51338">
    <property type="entry name" value="Composite domain of metallo-dependent hydrolases"/>
    <property type="match status" value="1"/>
</dbReference>
<dbReference type="OrthoDB" id="194468at2759"/>
<accession>A0A2I2FVI0</accession>
<evidence type="ECO:0000259" key="4">
    <source>
        <dbReference type="Pfam" id="PF01979"/>
    </source>
</evidence>
<dbReference type="PANTHER" id="PTHR43794">
    <property type="entry name" value="AMINOHYDROLASE SSNA-RELATED"/>
    <property type="match status" value="1"/>
</dbReference>
<protein>
    <submittedName>
        <fullName evidence="5">Atrazine chlorohydrolase/guanine deaminase</fullName>
    </submittedName>
</protein>
<gene>
    <name evidence="5" type="ORF">P170DRAFT_368191</name>
</gene>
<reference evidence="5 6" key="1">
    <citation type="submission" date="2016-12" db="EMBL/GenBank/DDBJ databases">
        <title>The genomes of Aspergillus section Nigri reveals drivers in fungal speciation.</title>
        <authorList>
            <consortium name="DOE Joint Genome Institute"/>
            <person name="Vesth T.C."/>
            <person name="Nybo J."/>
            <person name="Theobald S."/>
            <person name="Brandl J."/>
            <person name="Frisvad J.C."/>
            <person name="Nielsen K.F."/>
            <person name="Lyhne E.K."/>
            <person name="Kogle M.E."/>
            <person name="Kuo A."/>
            <person name="Riley R."/>
            <person name="Clum A."/>
            <person name="Nolan M."/>
            <person name="Lipzen A."/>
            <person name="Salamov A."/>
            <person name="Henrissat B."/>
            <person name="Wiebenga A."/>
            <person name="De Vries R.P."/>
            <person name="Grigoriev I.V."/>
            <person name="Mortensen U.H."/>
            <person name="Andersen M.R."/>
            <person name="Baker S.E."/>
        </authorList>
    </citation>
    <scope>NUCLEOTIDE SEQUENCE [LARGE SCALE GENOMIC DNA]</scope>
    <source>
        <strain evidence="5 6">IBT 23096</strain>
    </source>
</reference>
<dbReference type="PANTHER" id="PTHR43794:SF11">
    <property type="entry name" value="AMIDOHYDROLASE-RELATED DOMAIN-CONTAINING PROTEIN"/>
    <property type="match status" value="1"/>
</dbReference>
<dbReference type="GeneID" id="36552545"/>
<dbReference type="InterPro" id="IPR032466">
    <property type="entry name" value="Metal_Hydrolase"/>
</dbReference>
<evidence type="ECO:0000256" key="2">
    <source>
        <dbReference type="ARBA" id="ARBA00022801"/>
    </source>
</evidence>
<dbReference type="VEuPathDB" id="FungiDB:P170DRAFT_368191"/>
<evidence type="ECO:0000313" key="5">
    <source>
        <dbReference type="EMBL" id="PLB44624.1"/>
    </source>
</evidence>
<dbReference type="CDD" id="cd01298">
    <property type="entry name" value="ATZ_TRZ_like"/>
    <property type="match status" value="1"/>
</dbReference>
<dbReference type="Gene3D" id="2.30.40.10">
    <property type="entry name" value="Urease, subunit C, domain 1"/>
    <property type="match status" value="1"/>
</dbReference>
<dbReference type="Proteomes" id="UP000234275">
    <property type="component" value="Unassembled WGS sequence"/>
</dbReference>
<dbReference type="InterPro" id="IPR050287">
    <property type="entry name" value="MTA/SAH_deaminase"/>
</dbReference>
<evidence type="ECO:0000256" key="3">
    <source>
        <dbReference type="ARBA" id="ARBA00022833"/>
    </source>
</evidence>
<keyword evidence="6" id="KW-1185">Reference proteome</keyword>
<dbReference type="Gene3D" id="3.20.20.140">
    <property type="entry name" value="Metal-dependent hydrolases"/>
    <property type="match status" value="1"/>
</dbReference>
<dbReference type="InterPro" id="IPR011059">
    <property type="entry name" value="Metal-dep_hydrolase_composite"/>
</dbReference>
<organism evidence="5 6">
    <name type="scientific">Aspergillus steynii IBT 23096</name>
    <dbReference type="NCBI Taxonomy" id="1392250"/>
    <lineage>
        <taxon>Eukaryota</taxon>
        <taxon>Fungi</taxon>
        <taxon>Dikarya</taxon>
        <taxon>Ascomycota</taxon>
        <taxon>Pezizomycotina</taxon>
        <taxon>Eurotiomycetes</taxon>
        <taxon>Eurotiomycetidae</taxon>
        <taxon>Eurotiales</taxon>
        <taxon>Aspergillaceae</taxon>
        <taxon>Aspergillus</taxon>
        <taxon>Aspergillus subgen. Circumdati</taxon>
    </lineage>
</organism>
<dbReference type="SUPFAM" id="SSF51556">
    <property type="entry name" value="Metallo-dependent hydrolases"/>
    <property type="match status" value="1"/>
</dbReference>
<dbReference type="InterPro" id="IPR006680">
    <property type="entry name" value="Amidohydro-rel"/>
</dbReference>
<dbReference type="STRING" id="1392250.A0A2I2FVI0"/>
<keyword evidence="1" id="KW-0479">Metal-binding</keyword>
<keyword evidence="2 5" id="KW-0378">Hydrolase</keyword>
<dbReference type="AlphaFoldDB" id="A0A2I2FVI0"/>
<proteinExistence type="predicted"/>
<dbReference type="FunFam" id="3.20.20.140:FF:000014">
    <property type="entry name" value="5-methylthioadenosine/S-adenosylhomocysteine deaminase"/>
    <property type="match status" value="1"/>
</dbReference>
<keyword evidence="3" id="KW-0862">Zinc</keyword>
<sequence length="451" mass="48826">MLYTHATIITVDSDRRIIEDGALNVQGNIIIDLNKSSILRAKYPHEGEYDLSGHIMIPGLISTHMHTVQTLIRGTADNKELHSWLDDRVRPLQNAMTSEDAYVSVQLSVAEMLKSGTTCFLESMFLSQHNFDGLCQVVQQSGIRGCLGQFAPNPGQDSDLPDSSISDVVEAWKKWNGAANDRIRVWFGAISAGLALHSRMKEMASVAHSHGIPITMHCAETRRQFEYFNSLGHSPVSWADSTGLLSPSTVLVHMVHLDNDKDIPKLAASGTHIAHCPTSNAKLASGISSVPELLAGGVNVSLGTDGAPCNNSCDLLQEMKLAAIIHRSVSHDPTLIPAETALEMATINGARALGLESSIGSLEIGKKADFVAINTEKPQLQPYINPVSDVVYAATGRDVDVVVVDGQLLVKDGELLTMSEGNILNEAKRRIHEVTTRAGLVERIKSPWPVL</sequence>